<protein>
    <submittedName>
        <fullName evidence="1">Uncharacterized protein</fullName>
    </submittedName>
</protein>
<dbReference type="AlphaFoldDB" id="A0A8X6QF58"/>
<proteinExistence type="predicted"/>
<keyword evidence="2" id="KW-1185">Reference proteome</keyword>
<organism evidence="1 2">
    <name type="scientific">Nephila pilipes</name>
    <name type="common">Giant wood spider</name>
    <name type="synonym">Nephila maculata</name>
    <dbReference type="NCBI Taxonomy" id="299642"/>
    <lineage>
        <taxon>Eukaryota</taxon>
        <taxon>Metazoa</taxon>
        <taxon>Ecdysozoa</taxon>
        <taxon>Arthropoda</taxon>
        <taxon>Chelicerata</taxon>
        <taxon>Arachnida</taxon>
        <taxon>Araneae</taxon>
        <taxon>Araneomorphae</taxon>
        <taxon>Entelegynae</taxon>
        <taxon>Araneoidea</taxon>
        <taxon>Nephilidae</taxon>
        <taxon>Nephila</taxon>
    </lineage>
</organism>
<sequence length="88" mass="10430">MLTSLYVICVRSRNEGKRSSEKNYLYIWGCSETKHACHRWFKKFKNRNLKDATLKGRPQKLDDDVLKVMVDSDLHQTIEESSLKIDWP</sequence>
<dbReference type="EMBL" id="BMAW01031630">
    <property type="protein sequence ID" value="GFU22033.1"/>
    <property type="molecule type" value="Genomic_DNA"/>
</dbReference>
<evidence type="ECO:0000313" key="2">
    <source>
        <dbReference type="Proteomes" id="UP000887013"/>
    </source>
</evidence>
<dbReference type="Proteomes" id="UP000887013">
    <property type="component" value="Unassembled WGS sequence"/>
</dbReference>
<comment type="caution">
    <text evidence="1">The sequence shown here is derived from an EMBL/GenBank/DDBJ whole genome shotgun (WGS) entry which is preliminary data.</text>
</comment>
<accession>A0A8X6QF58</accession>
<reference evidence="1" key="1">
    <citation type="submission" date="2020-08" db="EMBL/GenBank/DDBJ databases">
        <title>Multicomponent nature underlies the extraordinary mechanical properties of spider dragline silk.</title>
        <authorList>
            <person name="Kono N."/>
            <person name="Nakamura H."/>
            <person name="Mori M."/>
            <person name="Yoshida Y."/>
            <person name="Ohtoshi R."/>
            <person name="Malay A.D."/>
            <person name="Moran D.A.P."/>
            <person name="Tomita M."/>
            <person name="Numata K."/>
            <person name="Arakawa K."/>
        </authorList>
    </citation>
    <scope>NUCLEOTIDE SEQUENCE</scope>
</reference>
<name>A0A8X6QF58_NEPPI</name>
<evidence type="ECO:0000313" key="1">
    <source>
        <dbReference type="EMBL" id="GFU22033.1"/>
    </source>
</evidence>
<gene>
    <name evidence="1" type="ORF">NPIL_26541</name>
</gene>